<reference evidence="4" key="1">
    <citation type="journal article" date="2022" name="Int. J. Mol. Sci.">
        <title>Draft Genome of Tanacetum Coccineum: Genomic Comparison of Closely Related Tanacetum-Family Plants.</title>
        <authorList>
            <person name="Yamashiro T."/>
            <person name="Shiraishi A."/>
            <person name="Nakayama K."/>
            <person name="Satake H."/>
        </authorList>
    </citation>
    <scope>NUCLEOTIDE SEQUENCE</scope>
</reference>
<feature type="compositionally biased region" description="Low complexity" evidence="2">
    <location>
        <begin position="689"/>
        <end position="713"/>
    </location>
</feature>
<evidence type="ECO:0000313" key="4">
    <source>
        <dbReference type="EMBL" id="GJS96068.1"/>
    </source>
</evidence>
<dbReference type="InterPro" id="IPR012337">
    <property type="entry name" value="RNaseH-like_sf"/>
</dbReference>
<dbReference type="InterPro" id="IPR025724">
    <property type="entry name" value="GAG-pre-integrase_dom"/>
</dbReference>
<name>A0ABQ5A4U7_9ASTR</name>
<dbReference type="Pfam" id="PF13976">
    <property type="entry name" value="gag_pre-integrs"/>
    <property type="match status" value="1"/>
</dbReference>
<dbReference type="Gene3D" id="3.30.420.10">
    <property type="entry name" value="Ribonuclease H-like superfamily/Ribonuclease H"/>
    <property type="match status" value="1"/>
</dbReference>
<organism evidence="4 5">
    <name type="scientific">Tanacetum coccineum</name>
    <dbReference type="NCBI Taxonomy" id="301880"/>
    <lineage>
        <taxon>Eukaryota</taxon>
        <taxon>Viridiplantae</taxon>
        <taxon>Streptophyta</taxon>
        <taxon>Embryophyta</taxon>
        <taxon>Tracheophyta</taxon>
        <taxon>Spermatophyta</taxon>
        <taxon>Magnoliopsida</taxon>
        <taxon>eudicotyledons</taxon>
        <taxon>Gunneridae</taxon>
        <taxon>Pentapetalae</taxon>
        <taxon>asterids</taxon>
        <taxon>campanulids</taxon>
        <taxon>Asterales</taxon>
        <taxon>Asteraceae</taxon>
        <taxon>Asteroideae</taxon>
        <taxon>Anthemideae</taxon>
        <taxon>Anthemidinae</taxon>
        <taxon>Tanacetum</taxon>
    </lineage>
</organism>
<dbReference type="PANTHER" id="PTHR42648:SF18">
    <property type="entry name" value="RETROTRANSPOSON, UNCLASSIFIED-LIKE PROTEIN"/>
    <property type="match status" value="1"/>
</dbReference>
<keyword evidence="1" id="KW-0175">Coiled coil</keyword>
<evidence type="ECO:0000313" key="5">
    <source>
        <dbReference type="Proteomes" id="UP001151760"/>
    </source>
</evidence>
<proteinExistence type="predicted"/>
<dbReference type="PROSITE" id="PS50994">
    <property type="entry name" value="INTEGRASE"/>
    <property type="match status" value="1"/>
</dbReference>
<feature type="region of interest" description="Disordered" evidence="2">
    <location>
        <begin position="676"/>
        <end position="713"/>
    </location>
</feature>
<accession>A0ABQ5A4U7</accession>
<dbReference type="InterPro" id="IPR036397">
    <property type="entry name" value="RNaseH_sf"/>
</dbReference>
<sequence length="812" mass="93182">MAKQCTARKKLQAIANFKADHVDVYDSNCNAEAIVNAIFMENLSPVGSLSDDTVSPRYDSDTLSKVPHYDTYHDSDVLNSNIQELGYIENIVSTNESYDDLKGNHDVISYTDYMLTIGDDAVTMFLLLYKRMKSQVEKCNKVNQESKSKIESLTSELERYKDRVRVLGYVVKDGHSEQEAYLNHELYTIINDRNRKVKDFEKQVFSQETQIKDLNTHIAFLKKNFETLKHESSERYEKNITEILDLEKAKKELEVPPVTVSNPKVFPKKLPSTSQVLRNLNNARDLLTKLDECIKRRTTLSPHEIGLGYNLFSVGELCDSDLEVAFRKHTCFVWNLEGVDLLSGSRGSNLYTILMADMMKSSPICLLSKASKTKSWLWHRRLSHLNFCTINQLAKQGLVKRLPKLKYTKDHLCSPCQMGKSKKESHPHKPKPSTNEKLQMLHMDLCRPMQVESINKKRYILFIVDDYSHFTWVKFLRMKDQALEIIIKFLKQAQVSLNATVRYLRTDNGTEFLNQTLRNYTEEVRITHNTSTARTPQQNGVVERRNCTLVEAARTMFIFYKSLLFLWAEAVDTTCYTQNRSLIHTRYDKTLYELLKNRKQELKCLYVFGALCYPTNNFENLGKLQPKADIRIFIGLVLNQVASTSAKPPIKNDWDLLFQPMFDEYSKNPSDASNLISAVTLPPPNTAGTSSSSSTSIDKDAPSPSTSPNNKTSSILISSINVETNEEVAMFDSDTFTNPFSPPETSSAESSSKIVDTSNMHTFQQPPRRQLSTNTLWCYFHAFLAKEELKNYKESMEESCWIKAMQEKINEF</sequence>
<protein>
    <submittedName>
        <fullName evidence="4">Retrovirus-related pol polyprotein from transposon TNT 1-94</fullName>
    </submittedName>
</protein>
<dbReference type="PANTHER" id="PTHR42648">
    <property type="entry name" value="TRANSPOSASE, PUTATIVE-RELATED"/>
    <property type="match status" value="1"/>
</dbReference>
<dbReference type="Proteomes" id="UP001151760">
    <property type="component" value="Unassembled WGS sequence"/>
</dbReference>
<gene>
    <name evidence="4" type="ORF">Tco_0803036</name>
</gene>
<evidence type="ECO:0000259" key="3">
    <source>
        <dbReference type="PROSITE" id="PS50994"/>
    </source>
</evidence>
<dbReference type="InterPro" id="IPR001584">
    <property type="entry name" value="Integrase_cat-core"/>
</dbReference>
<keyword evidence="5" id="KW-1185">Reference proteome</keyword>
<dbReference type="Pfam" id="PF00665">
    <property type="entry name" value="rve"/>
    <property type="match status" value="1"/>
</dbReference>
<evidence type="ECO:0000256" key="2">
    <source>
        <dbReference type="SAM" id="MobiDB-lite"/>
    </source>
</evidence>
<feature type="coiled-coil region" evidence="1">
    <location>
        <begin position="136"/>
        <end position="163"/>
    </location>
</feature>
<evidence type="ECO:0000256" key="1">
    <source>
        <dbReference type="SAM" id="Coils"/>
    </source>
</evidence>
<dbReference type="InterPro" id="IPR039537">
    <property type="entry name" value="Retrotran_Ty1/copia-like"/>
</dbReference>
<reference evidence="4" key="2">
    <citation type="submission" date="2022-01" db="EMBL/GenBank/DDBJ databases">
        <authorList>
            <person name="Yamashiro T."/>
            <person name="Shiraishi A."/>
            <person name="Satake H."/>
            <person name="Nakayama K."/>
        </authorList>
    </citation>
    <scope>NUCLEOTIDE SEQUENCE</scope>
</reference>
<comment type="caution">
    <text evidence="4">The sequence shown here is derived from an EMBL/GenBank/DDBJ whole genome shotgun (WGS) entry which is preliminary data.</text>
</comment>
<dbReference type="SUPFAM" id="SSF53098">
    <property type="entry name" value="Ribonuclease H-like"/>
    <property type="match status" value="1"/>
</dbReference>
<dbReference type="EMBL" id="BQNB010011859">
    <property type="protein sequence ID" value="GJS96068.1"/>
    <property type="molecule type" value="Genomic_DNA"/>
</dbReference>
<feature type="domain" description="Integrase catalytic" evidence="3">
    <location>
        <begin position="428"/>
        <end position="599"/>
    </location>
</feature>